<dbReference type="InterPro" id="IPR009072">
    <property type="entry name" value="Histone-fold"/>
</dbReference>
<keyword evidence="6" id="KW-0539">Nucleus</keyword>
<comment type="subcellular location">
    <subcellularLocation>
        <location evidence="1">Nucleus</location>
    </subcellularLocation>
</comment>
<feature type="domain" description="Transcription initiation factor TFIID subunit 12" evidence="8">
    <location>
        <begin position="495"/>
        <end position="558"/>
    </location>
</feature>
<evidence type="ECO:0000256" key="5">
    <source>
        <dbReference type="ARBA" id="ARBA00023163"/>
    </source>
</evidence>
<feature type="compositionally biased region" description="Polar residues" evidence="7">
    <location>
        <begin position="151"/>
        <end position="168"/>
    </location>
</feature>
<feature type="region of interest" description="Disordered" evidence="7">
    <location>
        <begin position="126"/>
        <end position="200"/>
    </location>
</feature>
<dbReference type="WBParaSite" id="Gr19_v10_g1281.t2">
    <property type="protein sequence ID" value="Gr19_v10_g1281.t2"/>
    <property type="gene ID" value="Gr19_v10_g1281"/>
</dbReference>
<dbReference type="GO" id="GO:0051123">
    <property type="term" value="P:RNA polymerase II preinitiation complex assembly"/>
    <property type="evidence" value="ECO:0007669"/>
    <property type="project" value="TreeGrafter"/>
</dbReference>
<feature type="compositionally biased region" description="Polar residues" evidence="7">
    <location>
        <begin position="397"/>
        <end position="409"/>
    </location>
</feature>
<dbReference type="PANTHER" id="PTHR12264">
    <property type="entry name" value="TRANSCRIPTION INITIATION FACTOR TFIID SUBUNIT 12"/>
    <property type="match status" value="1"/>
</dbReference>
<dbReference type="PANTHER" id="PTHR12264:SF21">
    <property type="entry name" value="TRANSCRIPTION INITIATION FACTOR TFIID SUBUNIT 12"/>
    <property type="match status" value="1"/>
</dbReference>
<proteinExistence type="inferred from homology"/>
<dbReference type="InterPro" id="IPR003228">
    <property type="entry name" value="TFIID_TAF12_dom"/>
</dbReference>
<dbReference type="SUPFAM" id="SSF47113">
    <property type="entry name" value="Histone-fold"/>
    <property type="match status" value="1"/>
</dbReference>
<evidence type="ECO:0000256" key="7">
    <source>
        <dbReference type="SAM" id="MobiDB-lite"/>
    </source>
</evidence>
<organism evidence="9 10">
    <name type="scientific">Globodera rostochiensis</name>
    <name type="common">Golden nematode worm</name>
    <name type="synonym">Heterodera rostochiensis</name>
    <dbReference type="NCBI Taxonomy" id="31243"/>
    <lineage>
        <taxon>Eukaryota</taxon>
        <taxon>Metazoa</taxon>
        <taxon>Ecdysozoa</taxon>
        <taxon>Nematoda</taxon>
        <taxon>Chromadorea</taxon>
        <taxon>Rhabditida</taxon>
        <taxon>Tylenchina</taxon>
        <taxon>Tylenchomorpha</taxon>
        <taxon>Tylenchoidea</taxon>
        <taxon>Heteroderidae</taxon>
        <taxon>Heteroderinae</taxon>
        <taxon>Globodera</taxon>
    </lineage>
</organism>
<feature type="region of interest" description="Disordered" evidence="7">
    <location>
        <begin position="350"/>
        <end position="370"/>
    </location>
</feature>
<feature type="compositionally biased region" description="Polar residues" evidence="7">
    <location>
        <begin position="34"/>
        <end position="46"/>
    </location>
</feature>
<dbReference type="GO" id="GO:0000124">
    <property type="term" value="C:SAGA complex"/>
    <property type="evidence" value="ECO:0007669"/>
    <property type="project" value="InterPro"/>
</dbReference>
<protein>
    <recommendedName>
        <fullName evidence="3">Transcription initiation factor TFIID subunit 12</fullName>
    </recommendedName>
</protein>
<dbReference type="GO" id="GO:0017025">
    <property type="term" value="F:TBP-class protein binding"/>
    <property type="evidence" value="ECO:0007669"/>
    <property type="project" value="TreeGrafter"/>
</dbReference>
<evidence type="ECO:0000259" key="8">
    <source>
        <dbReference type="Pfam" id="PF03847"/>
    </source>
</evidence>
<dbReference type="GO" id="GO:0003677">
    <property type="term" value="F:DNA binding"/>
    <property type="evidence" value="ECO:0007669"/>
    <property type="project" value="TreeGrafter"/>
</dbReference>
<evidence type="ECO:0000256" key="6">
    <source>
        <dbReference type="ARBA" id="ARBA00023242"/>
    </source>
</evidence>
<feature type="region of interest" description="Disordered" evidence="7">
    <location>
        <begin position="1"/>
        <end position="46"/>
    </location>
</feature>
<dbReference type="GO" id="GO:0005669">
    <property type="term" value="C:transcription factor TFIID complex"/>
    <property type="evidence" value="ECO:0007669"/>
    <property type="project" value="InterPro"/>
</dbReference>
<feature type="compositionally biased region" description="Low complexity" evidence="7">
    <location>
        <begin position="12"/>
        <end position="30"/>
    </location>
</feature>
<name>A0A914H037_GLORO</name>
<evidence type="ECO:0000313" key="9">
    <source>
        <dbReference type="Proteomes" id="UP000887572"/>
    </source>
</evidence>
<feature type="compositionally biased region" description="Low complexity" evidence="7">
    <location>
        <begin position="131"/>
        <end position="146"/>
    </location>
</feature>
<sequence>MQQHPQQMNSLHQQQANFMAAAAQQQQQMHHQIRSATPPTSTLGQRQQTFSHPVLMQQMRTSPQQNNLHSPQQFHLQQQPQQILIRHQPPMVGGGAGPAQQQPQQYTHFVRQQGVSHLVQVSNASSPVNVQQQFPQQQQSQIRHQQPMIPSPQQFRQQQGPPHTTTEAQQQQQQQQRIRYQQQQQQTNNIQQTMAQGSKLSPQQELHVLQQHFPSSQMGGVPFAQQQRHQQAVVAAAQFHHHQQQQHIIVQIRHQQQQHNHNGSHQQTATAPSQQQMVVIQQQQQTNPPQMMPMSSQPPMQQPQNVRVFITSQSPQQQHQQRPIVSVVHHSNSLGSPPAHQPMVVIQPQHHQPPMHSNGPPGGGGEILGRNICDSAHSVTFSGGVQQLQHIHPSPSAADSQPTAQQIDDTSPIIGGRETPANSKCVAATAPAKKVSSSTVSIASGGAKPSAASVAFRGKSAIVKGAKASPAADPLDLVRASGQRMGSRLLDRDALELFVKTVDPNEALEDEAADAVGMVVDDFVDELIRNSAEMSNHRGAVQLEARDVRFALSHRLRMAVPFDSSLGGTALAGGAANALNQQLSQSSIGGLPPAKRSAGLVAHQQRMALIDKTLKKL</sequence>
<comment type="similarity">
    <text evidence="2">Belongs to the TAF12 family.</text>
</comment>
<dbReference type="AlphaFoldDB" id="A0A914H037"/>
<feature type="compositionally biased region" description="Polar residues" evidence="7">
    <location>
        <begin position="1"/>
        <end position="11"/>
    </location>
</feature>
<feature type="compositionally biased region" description="Low complexity" evidence="7">
    <location>
        <begin position="169"/>
        <end position="193"/>
    </location>
</feature>
<keyword evidence="5" id="KW-0804">Transcription</keyword>
<dbReference type="Pfam" id="PF03847">
    <property type="entry name" value="TFIID_20kDa"/>
    <property type="match status" value="1"/>
</dbReference>
<feature type="region of interest" description="Disordered" evidence="7">
    <location>
        <begin position="387"/>
        <end position="415"/>
    </location>
</feature>
<feature type="region of interest" description="Disordered" evidence="7">
    <location>
        <begin position="282"/>
        <end position="301"/>
    </location>
</feature>
<feature type="compositionally biased region" description="Polar residues" evidence="7">
    <location>
        <begin position="260"/>
        <end position="271"/>
    </location>
</feature>
<keyword evidence="9" id="KW-1185">Reference proteome</keyword>
<dbReference type="InterPro" id="IPR037794">
    <property type="entry name" value="TAF12"/>
</dbReference>
<dbReference type="Gene3D" id="1.10.20.10">
    <property type="entry name" value="Histone, subunit A"/>
    <property type="match status" value="1"/>
</dbReference>
<reference evidence="10" key="1">
    <citation type="submission" date="2022-11" db="UniProtKB">
        <authorList>
            <consortium name="WormBaseParasite"/>
        </authorList>
    </citation>
    <scope>IDENTIFICATION</scope>
</reference>
<evidence type="ECO:0000256" key="3">
    <source>
        <dbReference type="ARBA" id="ARBA00017484"/>
    </source>
</evidence>
<evidence type="ECO:0000313" key="10">
    <source>
        <dbReference type="WBParaSite" id="Gr19_v10_g1281.t2"/>
    </source>
</evidence>
<keyword evidence="4" id="KW-0805">Transcription regulation</keyword>
<feature type="region of interest" description="Disordered" evidence="7">
    <location>
        <begin position="254"/>
        <end position="277"/>
    </location>
</feature>
<accession>A0A914H037</accession>
<dbReference type="Proteomes" id="UP000887572">
    <property type="component" value="Unplaced"/>
</dbReference>
<evidence type="ECO:0000256" key="1">
    <source>
        <dbReference type="ARBA" id="ARBA00004123"/>
    </source>
</evidence>
<evidence type="ECO:0000256" key="4">
    <source>
        <dbReference type="ARBA" id="ARBA00023015"/>
    </source>
</evidence>
<dbReference type="GO" id="GO:0046982">
    <property type="term" value="F:protein heterodimerization activity"/>
    <property type="evidence" value="ECO:0007669"/>
    <property type="project" value="InterPro"/>
</dbReference>
<evidence type="ECO:0000256" key="2">
    <source>
        <dbReference type="ARBA" id="ARBA00007530"/>
    </source>
</evidence>